<dbReference type="EMBL" id="JBHULE010000035">
    <property type="protein sequence ID" value="MFD2564987.1"/>
    <property type="molecule type" value="Genomic_DNA"/>
</dbReference>
<dbReference type="GO" id="GO:0016746">
    <property type="term" value="F:acyltransferase activity"/>
    <property type="evidence" value="ECO:0007669"/>
    <property type="project" value="UniProtKB-KW"/>
</dbReference>
<dbReference type="InterPro" id="IPR031165">
    <property type="entry name" value="GNAT_YJDJ"/>
</dbReference>
<evidence type="ECO:0000259" key="1">
    <source>
        <dbReference type="PROSITE" id="PS51729"/>
    </source>
</evidence>
<dbReference type="PANTHER" id="PTHR31435:SF10">
    <property type="entry name" value="BSR4717 PROTEIN"/>
    <property type="match status" value="1"/>
</dbReference>
<protein>
    <submittedName>
        <fullName evidence="2">GNAT family N-acetyltransferase</fullName>
        <ecNumber evidence="2">2.3.1.-</ecNumber>
    </submittedName>
</protein>
<dbReference type="PANTHER" id="PTHR31435">
    <property type="entry name" value="PROTEIN NATD1"/>
    <property type="match status" value="1"/>
</dbReference>
<evidence type="ECO:0000313" key="3">
    <source>
        <dbReference type="Proteomes" id="UP001597319"/>
    </source>
</evidence>
<proteinExistence type="predicted"/>
<keyword evidence="2" id="KW-0012">Acyltransferase</keyword>
<keyword evidence="3" id="KW-1185">Reference proteome</keyword>
<dbReference type="PROSITE" id="PS51729">
    <property type="entry name" value="GNAT_YJDJ"/>
    <property type="match status" value="1"/>
</dbReference>
<dbReference type="InterPro" id="IPR045057">
    <property type="entry name" value="Gcn5-rel_NAT"/>
</dbReference>
<feature type="domain" description="N-acetyltransferase" evidence="1">
    <location>
        <begin position="14"/>
        <end position="100"/>
    </location>
</feature>
<dbReference type="RefSeq" id="WP_378294837.1">
    <property type="nucleotide sequence ID" value="NZ_JBHULE010000035.1"/>
</dbReference>
<dbReference type="SUPFAM" id="SSF55729">
    <property type="entry name" value="Acyl-CoA N-acyltransferases (Nat)"/>
    <property type="match status" value="1"/>
</dbReference>
<organism evidence="2 3">
    <name type="scientific">Aquimarina rubra</name>
    <dbReference type="NCBI Taxonomy" id="1920033"/>
    <lineage>
        <taxon>Bacteria</taxon>
        <taxon>Pseudomonadati</taxon>
        <taxon>Bacteroidota</taxon>
        <taxon>Flavobacteriia</taxon>
        <taxon>Flavobacteriales</taxon>
        <taxon>Flavobacteriaceae</taxon>
        <taxon>Aquimarina</taxon>
    </lineage>
</organism>
<dbReference type="Pfam" id="PF14542">
    <property type="entry name" value="Acetyltransf_CG"/>
    <property type="match status" value="1"/>
</dbReference>
<name>A0ABW5LJF2_9FLAO</name>
<accession>A0ABW5LJF2</accession>
<keyword evidence="2" id="KW-0808">Transferase</keyword>
<sequence>MEKNDWSQLELINNTDRPKKRFELHVENEIIFIEYILTNDNSVYLTHTEVPVTMEGKGLGSTIVKKTLNYIQEKGYKMIPLCPFVAAYLKKHPEAADGILKEGYSVKG</sequence>
<evidence type="ECO:0000313" key="2">
    <source>
        <dbReference type="EMBL" id="MFD2564987.1"/>
    </source>
</evidence>
<gene>
    <name evidence="2" type="ORF">ACFSR1_20080</name>
</gene>
<reference evidence="3" key="1">
    <citation type="journal article" date="2019" name="Int. J. Syst. Evol. Microbiol.">
        <title>The Global Catalogue of Microorganisms (GCM) 10K type strain sequencing project: providing services to taxonomists for standard genome sequencing and annotation.</title>
        <authorList>
            <consortium name="The Broad Institute Genomics Platform"/>
            <consortium name="The Broad Institute Genome Sequencing Center for Infectious Disease"/>
            <person name="Wu L."/>
            <person name="Ma J."/>
        </authorList>
    </citation>
    <scope>NUCLEOTIDE SEQUENCE [LARGE SCALE GENOMIC DNA]</scope>
    <source>
        <strain evidence="3">KCTC 52274</strain>
    </source>
</reference>
<comment type="caution">
    <text evidence="2">The sequence shown here is derived from an EMBL/GenBank/DDBJ whole genome shotgun (WGS) entry which is preliminary data.</text>
</comment>
<dbReference type="EC" id="2.3.1.-" evidence="2"/>
<dbReference type="Proteomes" id="UP001597319">
    <property type="component" value="Unassembled WGS sequence"/>
</dbReference>
<dbReference type="Gene3D" id="3.40.630.30">
    <property type="match status" value="1"/>
</dbReference>
<dbReference type="InterPro" id="IPR016181">
    <property type="entry name" value="Acyl_CoA_acyltransferase"/>
</dbReference>